<protein>
    <submittedName>
        <fullName evidence="4">N-acetylmuramic acid 6-phosphate etherase</fullName>
    </submittedName>
</protein>
<evidence type="ECO:0000256" key="2">
    <source>
        <dbReference type="ARBA" id="ARBA00023277"/>
    </source>
</evidence>
<keyword evidence="5" id="KW-1185">Reference proteome</keyword>
<dbReference type="PROSITE" id="PS51464">
    <property type="entry name" value="SIS"/>
    <property type="match status" value="1"/>
</dbReference>
<dbReference type="EMBL" id="FQZQ01000008">
    <property type="protein sequence ID" value="SHJ38067.1"/>
    <property type="molecule type" value="Genomic_DNA"/>
</dbReference>
<dbReference type="InterPro" id="IPR005488">
    <property type="entry name" value="Etherase_MurQ"/>
</dbReference>
<dbReference type="Pfam" id="PF13580">
    <property type="entry name" value="SIS_2"/>
    <property type="match status" value="1"/>
</dbReference>
<reference evidence="5" key="1">
    <citation type="submission" date="2016-11" db="EMBL/GenBank/DDBJ databases">
        <authorList>
            <person name="Varghese N."/>
            <person name="Submissions S."/>
        </authorList>
    </citation>
    <scope>NUCLEOTIDE SEQUENCE [LARGE SCALE GENOMIC DNA]</scope>
    <source>
        <strain evidence="5">DSM 100564</strain>
    </source>
</reference>
<gene>
    <name evidence="4" type="ORF">SAMN05444000_10814</name>
</gene>
<dbReference type="RefSeq" id="WP_073251623.1">
    <property type="nucleotide sequence ID" value="NZ_FQZQ01000008.1"/>
</dbReference>
<keyword evidence="1" id="KW-0456">Lyase</keyword>
<dbReference type="Gene3D" id="3.40.50.10490">
    <property type="entry name" value="Glucose-6-phosphate isomerase like protein, domain 1"/>
    <property type="match status" value="1"/>
</dbReference>
<dbReference type="NCBIfam" id="NF003915">
    <property type="entry name" value="PRK05441.1"/>
    <property type="match status" value="1"/>
</dbReference>
<accession>A0A1M6IUD9</accession>
<dbReference type="GO" id="GO:0009254">
    <property type="term" value="P:peptidoglycan turnover"/>
    <property type="evidence" value="ECO:0007669"/>
    <property type="project" value="TreeGrafter"/>
</dbReference>
<dbReference type="GO" id="GO:0016803">
    <property type="term" value="F:ether hydrolase activity"/>
    <property type="evidence" value="ECO:0007669"/>
    <property type="project" value="TreeGrafter"/>
</dbReference>
<dbReference type="OrthoDB" id="9813395at2"/>
<name>A0A1M6IUD9_9RHOB</name>
<dbReference type="PANTHER" id="PTHR10088">
    <property type="entry name" value="GLUCOKINASE REGULATORY PROTEIN"/>
    <property type="match status" value="1"/>
</dbReference>
<dbReference type="GO" id="GO:0097367">
    <property type="term" value="F:carbohydrate derivative binding"/>
    <property type="evidence" value="ECO:0007669"/>
    <property type="project" value="InterPro"/>
</dbReference>
<dbReference type="CDD" id="cd05007">
    <property type="entry name" value="SIS_Etherase"/>
    <property type="match status" value="1"/>
</dbReference>
<dbReference type="InterPro" id="IPR046348">
    <property type="entry name" value="SIS_dom_sf"/>
</dbReference>
<evidence type="ECO:0000313" key="4">
    <source>
        <dbReference type="EMBL" id="SHJ38067.1"/>
    </source>
</evidence>
<proteinExistence type="predicted"/>
<dbReference type="Gene3D" id="1.10.8.1080">
    <property type="match status" value="1"/>
</dbReference>
<evidence type="ECO:0000259" key="3">
    <source>
        <dbReference type="PROSITE" id="PS51464"/>
    </source>
</evidence>
<dbReference type="InterPro" id="IPR040190">
    <property type="entry name" value="MURQ/GCKR"/>
</dbReference>
<evidence type="ECO:0000313" key="5">
    <source>
        <dbReference type="Proteomes" id="UP000183982"/>
    </source>
</evidence>
<feature type="domain" description="SIS" evidence="3">
    <location>
        <begin position="52"/>
        <end position="213"/>
    </location>
</feature>
<dbReference type="InterPro" id="IPR001347">
    <property type="entry name" value="SIS_dom"/>
</dbReference>
<dbReference type="GO" id="GO:0016835">
    <property type="term" value="F:carbon-oxygen lyase activity"/>
    <property type="evidence" value="ECO:0007669"/>
    <property type="project" value="InterPro"/>
</dbReference>
<dbReference type="Proteomes" id="UP000183982">
    <property type="component" value="Unassembled WGS sequence"/>
</dbReference>
<dbReference type="PANTHER" id="PTHR10088:SF4">
    <property type="entry name" value="GLUCOKINASE REGULATORY PROTEIN"/>
    <property type="match status" value="1"/>
</dbReference>
<dbReference type="STRING" id="1470563.SAMN05444000_10814"/>
<organism evidence="4 5">
    <name type="scientific">Shimia gijangensis</name>
    <dbReference type="NCBI Taxonomy" id="1470563"/>
    <lineage>
        <taxon>Bacteria</taxon>
        <taxon>Pseudomonadati</taxon>
        <taxon>Pseudomonadota</taxon>
        <taxon>Alphaproteobacteria</taxon>
        <taxon>Rhodobacterales</taxon>
        <taxon>Roseobacteraceae</taxon>
    </lineage>
</organism>
<evidence type="ECO:0000256" key="1">
    <source>
        <dbReference type="ARBA" id="ARBA00023239"/>
    </source>
</evidence>
<sequence length="301" mass="30668">MPLPRTETVSPGPHIDARSTLGAAAFLLDGQVDAIDAVRPAIAAIAKCALKMAAAIREGHRLHYAAAGSSGLMALADVSELRGTFGIESDKLRIHMAGGVPVDANMPGDTEDDDRAAAQLAKGIHEGDVVIVLTASGTTPFALAIARAAQGKGTSVIGIANNPGTPLLAMADEAVCIATPPEVIAGSTRLGAGTAQKAALNLMSTLMGIELGHVYRGEMVNVIADNAKLVRRAVGMVVRIADVSADAAEAAIKQTGGRVKPAILVAVGCTPEEAASLLEQSNGQLGDCLNSLSPRKTNTFT</sequence>
<dbReference type="GO" id="GO:0046348">
    <property type="term" value="P:amino sugar catabolic process"/>
    <property type="evidence" value="ECO:0007669"/>
    <property type="project" value="InterPro"/>
</dbReference>
<keyword evidence="2" id="KW-0119">Carbohydrate metabolism</keyword>
<dbReference type="SUPFAM" id="SSF53697">
    <property type="entry name" value="SIS domain"/>
    <property type="match status" value="1"/>
</dbReference>
<dbReference type="AlphaFoldDB" id="A0A1M6IUD9"/>